<dbReference type="RefSeq" id="WP_011699254.1">
    <property type="nucleotide sequence ID" value="NC_008554.1"/>
</dbReference>
<protein>
    <submittedName>
        <fullName evidence="1">Conserved hypothetical cytosolic protein</fullName>
    </submittedName>
</protein>
<accession>A0LKY4</accession>
<dbReference type="STRING" id="335543.Sfum_2405"/>
<dbReference type="AlphaFoldDB" id="A0LKY4"/>
<dbReference type="OrthoDB" id="5421967at2"/>
<dbReference type="Proteomes" id="UP000001784">
    <property type="component" value="Chromosome"/>
</dbReference>
<dbReference type="InParanoid" id="A0LKY4"/>
<dbReference type="KEGG" id="sfu:Sfum_2405"/>
<sequence length="90" mass="10299">MGTDGILERLRLRCPRLGGEVPLVYCLKEGGDLPCRRIVICWQPYFPVEACLKARLSPRQWEEYLNDKPKGKIATLVELAEEAGKRLEQD</sequence>
<proteinExistence type="predicted"/>
<organism evidence="1 2">
    <name type="scientific">Syntrophobacter fumaroxidans (strain DSM 10017 / MPOB)</name>
    <dbReference type="NCBI Taxonomy" id="335543"/>
    <lineage>
        <taxon>Bacteria</taxon>
        <taxon>Pseudomonadati</taxon>
        <taxon>Thermodesulfobacteriota</taxon>
        <taxon>Syntrophobacteria</taxon>
        <taxon>Syntrophobacterales</taxon>
        <taxon>Syntrophobacteraceae</taxon>
        <taxon>Syntrophobacter</taxon>
    </lineage>
</organism>
<gene>
    <name evidence="1" type="ordered locus">Sfum_2405</name>
</gene>
<keyword evidence="2" id="KW-1185">Reference proteome</keyword>
<evidence type="ECO:0000313" key="1">
    <source>
        <dbReference type="EMBL" id="ABK18086.1"/>
    </source>
</evidence>
<evidence type="ECO:0000313" key="2">
    <source>
        <dbReference type="Proteomes" id="UP000001784"/>
    </source>
</evidence>
<name>A0LKY4_SYNFM</name>
<dbReference type="HOGENOM" id="CLU_176134_0_0_7"/>
<dbReference type="EMBL" id="CP000478">
    <property type="protein sequence ID" value="ABK18086.1"/>
    <property type="molecule type" value="Genomic_DNA"/>
</dbReference>
<reference evidence="1 2" key="1">
    <citation type="submission" date="2006-10" db="EMBL/GenBank/DDBJ databases">
        <title>Complete sequence of Syntrophobacter fumaroxidans MPOB.</title>
        <authorList>
            <consortium name="US DOE Joint Genome Institute"/>
            <person name="Copeland A."/>
            <person name="Lucas S."/>
            <person name="Lapidus A."/>
            <person name="Barry K."/>
            <person name="Detter J.C."/>
            <person name="Glavina del Rio T."/>
            <person name="Hammon N."/>
            <person name="Israni S."/>
            <person name="Pitluck S."/>
            <person name="Goltsman E.G."/>
            <person name="Martinez M."/>
            <person name="Schmutz J."/>
            <person name="Larimer F."/>
            <person name="Land M."/>
            <person name="Hauser L."/>
            <person name="Kyrpides N."/>
            <person name="Kim E."/>
            <person name="Boone D.R."/>
            <person name="Brockman F."/>
            <person name="Culley D."/>
            <person name="Ferry J."/>
            <person name="Gunsalus R."/>
            <person name="McInerney M.J."/>
            <person name="Morrison M."/>
            <person name="Plugge C."/>
            <person name="Rohlin L."/>
            <person name="Scholten J."/>
            <person name="Sieber J."/>
            <person name="Stams A.J.M."/>
            <person name="Worm P."/>
            <person name="Henstra A.M."/>
            <person name="Richardson P."/>
        </authorList>
    </citation>
    <scope>NUCLEOTIDE SEQUENCE [LARGE SCALE GENOMIC DNA]</scope>
    <source>
        <strain evidence="2">DSM 10017 / MPOB</strain>
    </source>
</reference>
<dbReference type="eggNOG" id="ENOG5030U9C">
    <property type="taxonomic scope" value="Bacteria"/>
</dbReference>